<sequence>MASGPVQLASLGGIARWMDDSVTKMLEGTVAPMVSNATAAIWPFVTVAMSISLMWYGWLIATGAIATPVFTALRRVVNIALIVGIAGAGGLYQTEIVGVMLDLPTAVTNVLTKEPATPAELLDEAANKGAEIGTRITDRSPNSVTSPARAFTFMMVSVIITVISALLSAVGIIVLVAVKAGMGMVVVLGPLCLLAMLFEYTKGFFDKWVNQAVFFAIYGALFAIVFSIIIGMFGMLQQGLLDTTKADEINVFSMLTAIVIFVAGAGFMIAQVPPIAARISGGAGGGRISVPFLGKFG</sequence>
<keyword evidence="2 5" id="KW-0812">Transmembrane</keyword>
<evidence type="ECO:0000256" key="2">
    <source>
        <dbReference type="ARBA" id="ARBA00022692"/>
    </source>
</evidence>
<feature type="transmembrane region" description="Helical" evidence="5">
    <location>
        <begin position="40"/>
        <end position="60"/>
    </location>
</feature>
<feature type="transmembrane region" description="Helical" evidence="5">
    <location>
        <begin position="212"/>
        <end position="237"/>
    </location>
</feature>
<accession>A0A1R1JNL0</accession>
<comment type="caution">
    <text evidence="6">The sequence shown here is derived from an EMBL/GenBank/DDBJ whole genome shotgun (WGS) entry which is preliminary data.</text>
</comment>
<evidence type="ECO:0000256" key="1">
    <source>
        <dbReference type="ARBA" id="ARBA00004141"/>
    </source>
</evidence>
<dbReference type="RefSeq" id="WP_076414568.1">
    <property type="nucleotide sequence ID" value="NZ_MJMN01000035.1"/>
</dbReference>
<reference evidence="6 7" key="1">
    <citation type="submission" date="2016-09" db="EMBL/GenBank/DDBJ databases">
        <title>Phylogenomics of Achromobacter.</title>
        <authorList>
            <person name="Jeukens J."/>
            <person name="Freschi L."/>
            <person name="Vincent A.T."/>
            <person name="Emond-Rheault J.-G."/>
            <person name="Kukavica-Ibrulj I."/>
            <person name="Charette S.J."/>
            <person name="Levesque R.C."/>
        </authorList>
    </citation>
    <scope>NUCLEOTIDE SEQUENCE [LARGE SCALE GENOMIC DNA]</scope>
    <source>
        <strain evidence="6 7">AUS488</strain>
    </source>
</reference>
<keyword evidence="3 5" id="KW-1133">Transmembrane helix</keyword>
<comment type="subcellular location">
    <subcellularLocation>
        <location evidence="1">Membrane</location>
        <topology evidence="1">Multi-pass membrane protein</topology>
    </subcellularLocation>
</comment>
<dbReference type="Proteomes" id="UP000187251">
    <property type="component" value="Unassembled WGS sequence"/>
</dbReference>
<evidence type="ECO:0000256" key="4">
    <source>
        <dbReference type="ARBA" id="ARBA00023136"/>
    </source>
</evidence>
<evidence type="ECO:0008006" key="8">
    <source>
        <dbReference type="Google" id="ProtNLM"/>
    </source>
</evidence>
<name>A0A1R1JNL0_ALCXX</name>
<keyword evidence="4 5" id="KW-0472">Membrane</keyword>
<dbReference type="InterPro" id="IPR007688">
    <property type="entry name" value="Conjugal_tfr_TrbL/VirB6"/>
</dbReference>
<feature type="transmembrane region" description="Helical" evidence="5">
    <location>
        <begin position="72"/>
        <end position="92"/>
    </location>
</feature>
<dbReference type="EMBL" id="MJMN01000035">
    <property type="protein sequence ID" value="OMG80734.1"/>
    <property type="molecule type" value="Genomic_DNA"/>
</dbReference>
<evidence type="ECO:0000256" key="5">
    <source>
        <dbReference type="SAM" id="Phobius"/>
    </source>
</evidence>
<evidence type="ECO:0000313" key="7">
    <source>
        <dbReference type="Proteomes" id="UP000187251"/>
    </source>
</evidence>
<feature type="transmembrane region" description="Helical" evidence="5">
    <location>
        <begin position="150"/>
        <end position="175"/>
    </location>
</feature>
<feature type="transmembrane region" description="Helical" evidence="5">
    <location>
        <begin position="182"/>
        <end position="200"/>
    </location>
</feature>
<evidence type="ECO:0000256" key="3">
    <source>
        <dbReference type="ARBA" id="ARBA00022989"/>
    </source>
</evidence>
<dbReference type="GO" id="GO:0016020">
    <property type="term" value="C:membrane"/>
    <property type="evidence" value="ECO:0007669"/>
    <property type="project" value="UniProtKB-SubCell"/>
</dbReference>
<dbReference type="Pfam" id="PF04610">
    <property type="entry name" value="TrbL"/>
    <property type="match status" value="1"/>
</dbReference>
<protein>
    <recommendedName>
        <fullName evidence="8">Type IV secretion system protein VirB6</fullName>
    </recommendedName>
</protein>
<evidence type="ECO:0000313" key="6">
    <source>
        <dbReference type="EMBL" id="OMG80734.1"/>
    </source>
</evidence>
<dbReference type="OrthoDB" id="8632056at2"/>
<feature type="transmembrane region" description="Helical" evidence="5">
    <location>
        <begin position="249"/>
        <end position="270"/>
    </location>
</feature>
<dbReference type="GO" id="GO:0030255">
    <property type="term" value="P:protein secretion by the type IV secretion system"/>
    <property type="evidence" value="ECO:0007669"/>
    <property type="project" value="InterPro"/>
</dbReference>
<organism evidence="6 7">
    <name type="scientific">Alcaligenes xylosoxydans xylosoxydans</name>
    <name type="common">Achromobacter xylosoxidans</name>
    <dbReference type="NCBI Taxonomy" id="85698"/>
    <lineage>
        <taxon>Bacteria</taxon>
        <taxon>Pseudomonadati</taxon>
        <taxon>Pseudomonadota</taxon>
        <taxon>Betaproteobacteria</taxon>
        <taxon>Burkholderiales</taxon>
        <taxon>Alcaligenaceae</taxon>
        <taxon>Achromobacter</taxon>
    </lineage>
</organism>
<dbReference type="AlphaFoldDB" id="A0A1R1JNL0"/>
<gene>
    <name evidence="6" type="ORF">BIZ92_12655</name>
</gene>
<proteinExistence type="predicted"/>